<comment type="caution">
    <text evidence="9">The sequence shown here is derived from an EMBL/GenBank/DDBJ whole genome shotgun (WGS) entry which is preliminary data.</text>
</comment>
<dbReference type="InterPro" id="IPR000569">
    <property type="entry name" value="HECT_dom"/>
</dbReference>
<dbReference type="GO" id="GO:0005737">
    <property type="term" value="C:cytoplasm"/>
    <property type="evidence" value="ECO:0007669"/>
    <property type="project" value="TreeGrafter"/>
</dbReference>
<evidence type="ECO:0008006" key="11">
    <source>
        <dbReference type="Google" id="ProtNLM"/>
    </source>
</evidence>
<comment type="caution">
    <text evidence="5">Lacks conserved residue(s) required for the propagation of feature annotation.</text>
</comment>
<dbReference type="InterPro" id="IPR045129">
    <property type="entry name" value="RNF123/RKP/RSPRY1"/>
</dbReference>
<evidence type="ECO:0000259" key="6">
    <source>
        <dbReference type="PROSITE" id="PS50188"/>
    </source>
</evidence>
<feature type="domain" description="B30.2/SPRY" evidence="6">
    <location>
        <begin position="336"/>
        <end position="529"/>
    </location>
</feature>
<dbReference type="PANTHER" id="PTHR13363:SF5">
    <property type="entry name" value="E3 UBIQUITIN-PROTEIN LIGASE RNF123"/>
    <property type="match status" value="1"/>
</dbReference>
<dbReference type="InterPro" id="IPR029063">
    <property type="entry name" value="SAM-dependent_MTases_sf"/>
</dbReference>
<dbReference type="SMART" id="SM00449">
    <property type="entry name" value="SPRY"/>
    <property type="match status" value="1"/>
</dbReference>
<name>A0A3R6YDQ7_9STRA</name>
<dbReference type="InterPro" id="IPR013320">
    <property type="entry name" value="ConA-like_dom_sf"/>
</dbReference>
<evidence type="ECO:0000313" key="9">
    <source>
        <dbReference type="EMBL" id="RHY33082.1"/>
    </source>
</evidence>
<reference evidence="9 10" key="1">
    <citation type="submission" date="2018-08" db="EMBL/GenBank/DDBJ databases">
        <title>Aphanomyces genome sequencing and annotation.</title>
        <authorList>
            <person name="Minardi D."/>
            <person name="Oidtmann B."/>
            <person name="Van Der Giezen M."/>
            <person name="Studholme D.J."/>
        </authorList>
    </citation>
    <scope>NUCLEOTIDE SEQUENCE [LARGE SCALE GENOMIC DNA]</scope>
    <source>
        <strain evidence="9 10">NJM0002</strain>
    </source>
</reference>
<dbReference type="EMBL" id="QUSY01000095">
    <property type="protein sequence ID" value="RHY33082.1"/>
    <property type="molecule type" value="Genomic_DNA"/>
</dbReference>
<dbReference type="Gene3D" id="2.60.120.920">
    <property type="match status" value="1"/>
</dbReference>
<accession>A0A3R6YDQ7</accession>
<gene>
    <name evidence="9" type="ORF">DYB32_001890</name>
</gene>
<keyword evidence="4" id="KW-0862">Zinc</keyword>
<proteinExistence type="predicted"/>
<dbReference type="VEuPathDB" id="FungiDB:H310_08053"/>
<dbReference type="InterPro" id="IPR001870">
    <property type="entry name" value="B30.2/SPRY"/>
</dbReference>
<dbReference type="VEuPathDB" id="FungiDB:H310_08054"/>
<sequence>MGYSPSVCAYVLRHYQQNTQGALQWLVNDQNYDDIRQIELMHQPPSRVGFGEALTPSATFFRLNADIKESLLMSCSTSRELLNTLRQVPRESFVPRLYEKEVEDDHAIPHPLGYTLPSMYQSLRVLEALKLEPGVRILDIGTGSGYFVTLLARLMGDNASITSWEQDADRLAYAYIYMAQSVQDGHNVIYPKFMETIRFEVCNAFLNDHADATFDRVHAGASCPRESVNLLLQYVALHGILVVPIDGTLCRIHKTQPTNDWMHLPVEPLGAYSIESLTPPSLQVLSASPSDATNCQRRYGLHGFEEETRTKPLRVLTMDEDMVEIPTVPYPLQVNMLFQVTPLTKSRMYQQGQSNTGLVVTRVGPTPVQLKELSVGVKISDASLRVSNRGSFGTACANVYVRGGGVWFFEVRIGTSKVIQIGWILPGFDPNPESGLGVGDDKYSYAYDGRRKKKWHNGMSDDYWKQSCKAGDVVGCLLDLDQGYVYFIALVVLSPRSILSEWVMGAAVHGTAAQLADIDGEVIPGGPHVEFESARFDGVSVLAVTPVVIMALKTLRTSLLDMENTMEKGNSKGAMVHLQRATETLLSRTEREPGDHFQRCRSQLESAYQRIRSVSNEFTFADPSTYTRRPMLEKVVHLKQALELFEAQVSFPSRIPVEAIEAKYVGLPEALSLKVEFDPRTLRTNWKLLFFKDAACQQRWPYVLSRDGFAPFIIPSNHFYYTFVPDTTKTHLTPEWGVDARNALNLLLHFRRHCTPTWSLWTAVQAQPQLQDMLIQSNDAASWLQSILRYIRTPAAPEKVHVLSTLVLCLHRNRMRLPADLQPHLSEFLWYLHPELNFVYRTSIKWRLHSNPYFQTLLQTVTTIASLAERRIQRVGIHTFGYHAEMHMWHKELIETVQGLDAMHPATWQPIISKQYNPLHMLKQLFKQFEASIKSDVQRWHKNRRELWIRQVDQAYHPALLSHCLYVFNDTLLPGKAKTIWVRNILILAIPIHCINLLTFLCLCYTATTSLNRIFEDSPKLFRVRQAENVHVIGAFGYKRTLIRKIQFRLRKTFNNTPCTAGMVFVFPEYPTPEDMMKIQHYDHFTSEKYQSYVLKMRRRAMVPIPGDPVAYFDVTSPHYCQGNTVTVVPDFALVGQYVVVKLLRCYNIRVMEDLADVIKRQEDHHAPTNVYYNVNSSKYQAYCQGDIVSHGEYVVAGEDVVLDFQNMVQYTPTDQFSNPVTCRIKRVQVTIDMKIKLAAPPSMEVEYMGFFGLQETAADEAYNSWKVKFQTLAMTAQHAQLNSPTTQLYRVLSEKSPVHNFPSLSASISTYVLYGEIVSITARNGRWGCIANSEAWCLLDTHQPSFFPISQARAAAHGTVPWLPDQPVHCVAPNGEAYSGMFQIGASREVDEELVHMVNKLRETSGRCVTNLMVSDVYASLHGKHKDYPYLSIFPIPAITGRLDVLRAINARLSQCLMFIGIGLKLKEPDWLSGVVLKAKSCLFLETKMHVWKLLVAEPLTPHDFHQFDVATAQTLRYLRHADFDSDDMFASIFPDQTFTCLNEQDEVVELVPHGATIPVTLGNRLEYADALESYRLHQFDEAVGFIRKGLESIVQVDLLPMFTWSELEVPPSTRNFLTWHPVSHPTIILIAALNVCEVWLLCSAHVGMDEVSARNNVANMLRYPLELAVSEPGFSYVLMPWMEAMAPALTRHANDELVAKYLTPAFPHPYTLENAFSYIAYAQHTTDEAILAIVRVDNSTLEREAIGSIGVIFDNDSTGKFGYWLGRLHWGKGIASTATRAFLEDLAANNHRELKRVEASVYVANVASQRVLEKNGFRWQRVEPTLPYRDGGALEANIFVKAIGDGPL</sequence>
<dbReference type="GO" id="GO:0004842">
    <property type="term" value="F:ubiquitin-protein transferase activity"/>
    <property type="evidence" value="ECO:0007669"/>
    <property type="project" value="InterPro"/>
</dbReference>
<dbReference type="CDD" id="cd02440">
    <property type="entry name" value="AdoMet_MTases"/>
    <property type="match status" value="1"/>
</dbReference>
<dbReference type="Pfam" id="PF00632">
    <property type="entry name" value="HECT"/>
    <property type="match status" value="1"/>
</dbReference>
<keyword evidence="10" id="KW-1185">Reference proteome</keyword>
<dbReference type="GO" id="GO:0008270">
    <property type="term" value="F:zinc ion binding"/>
    <property type="evidence" value="ECO:0007669"/>
    <property type="project" value="UniProtKB-KW"/>
</dbReference>
<dbReference type="PROSITE" id="PS50237">
    <property type="entry name" value="HECT"/>
    <property type="match status" value="1"/>
</dbReference>
<dbReference type="InterPro" id="IPR035983">
    <property type="entry name" value="Hect_E3_ubiquitin_ligase"/>
</dbReference>
<dbReference type="Gene3D" id="3.30.2160.10">
    <property type="entry name" value="Hect, E3 ligase catalytic domain"/>
    <property type="match status" value="1"/>
</dbReference>
<dbReference type="Gene3D" id="3.40.630.30">
    <property type="match status" value="1"/>
</dbReference>
<dbReference type="Pfam" id="PF13302">
    <property type="entry name" value="Acetyltransf_3"/>
    <property type="match status" value="1"/>
</dbReference>
<evidence type="ECO:0000256" key="3">
    <source>
        <dbReference type="ARBA" id="ARBA00022786"/>
    </source>
</evidence>
<keyword evidence="3 5" id="KW-0833">Ubl conjugation pathway</keyword>
<organism evidence="9 10">
    <name type="scientific">Aphanomyces invadans</name>
    <dbReference type="NCBI Taxonomy" id="157072"/>
    <lineage>
        <taxon>Eukaryota</taxon>
        <taxon>Sar</taxon>
        <taxon>Stramenopiles</taxon>
        <taxon>Oomycota</taxon>
        <taxon>Saprolegniomycetes</taxon>
        <taxon>Saprolegniales</taxon>
        <taxon>Verrucalvaceae</taxon>
        <taxon>Aphanomyces</taxon>
    </lineage>
</organism>
<dbReference type="Gene3D" id="3.90.1750.10">
    <property type="entry name" value="Hect, E3 ligase catalytic domains"/>
    <property type="match status" value="1"/>
</dbReference>
<dbReference type="Gene3D" id="3.40.50.150">
    <property type="entry name" value="Vaccinia Virus protein VP39"/>
    <property type="match status" value="1"/>
</dbReference>
<dbReference type="Pfam" id="PF00622">
    <property type="entry name" value="SPRY"/>
    <property type="match status" value="1"/>
</dbReference>
<dbReference type="SUPFAM" id="SSF53335">
    <property type="entry name" value="S-adenosyl-L-methionine-dependent methyltransferases"/>
    <property type="match status" value="1"/>
</dbReference>
<dbReference type="InterPro" id="IPR043136">
    <property type="entry name" value="B30.2/SPRY_sf"/>
</dbReference>
<dbReference type="Pfam" id="PF01135">
    <property type="entry name" value="PCMT"/>
    <property type="match status" value="1"/>
</dbReference>
<evidence type="ECO:0000259" key="7">
    <source>
        <dbReference type="PROSITE" id="PS50237"/>
    </source>
</evidence>
<dbReference type="GO" id="GO:0016747">
    <property type="term" value="F:acyltransferase activity, transferring groups other than amino-acyl groups"/>
    <property type="evidence" value="ECO:0007669"/>
    <property type="project" value="InterPro"/>
</dbReference>
<evidence type="ECO:0000259" key="8">
    <source>
        <dbReference type="PROSITE" id="PS51186"/>
    </source>
</evidence>
<evidence type="ECO:0000256" key="4">
    <source>
        <dbReference type="ARBA" id="ARBA00022833"/>
    </source>
</evidence>
<evidence type="ECO:0000256" key="5">
    <source>
        <dbReference type="PROSITE-ProRule" id="PRU00104"/>
    </source>
</evidence>
<dbReference type="PROSITE" id="PS51186">
    <property type="entry name" value="GNAT"/>
    <property type="match status" value="1"/>
</dbReference>
<dbReference type="InterPro" id="IPR003877">
    <property type="entry name" value="SPRY_dom"/>
</dbReference>
<dbReference type="PROSITE" id="PS50188">
    <property type="entry name" value="B302_SPRY"/>
    <property type="match status" value="1"/>
</dbReference>
<dbReference type="InterPro" id="IPR000182">
    <property type="entry name" value="GNAT_dom"/>
</dbReference>
<dbReference type="SUPFAM" id="SSF49899">
    <property type="entry name" value="Concanavalin A-like lectins/glucanases"/>
    <property type="match status" value="1"/>
</dbReference>
<evidence type="ECO:0000256" key="2">
    <source>
        <dbReference type="ARBA" id="ARBA00022771"/>
    </source>
</evidence>
<dbReference type="Proteomes" id="UP000285060">
    <property type="component" value="Unassembled WGS sequence"/>
</dbReference>
<dbReference type="GO" id="GO:0051603">
    <property type="term" value="P:proteolysis involved in protein catabolic process"/>
    <property type="evidence" value="ECO:0007669"/>
    <property type="project" value="TreeGrafter"/>
</dbReference>
<evidence type="ECO:0000256" key="1">
    <source>
        <dbReference type="ARBA" id="ARBA00022723"/>
    </source>
</evidence>
<feature type="domain" description="N-acetyltransferase" evidence="8">
    <location>
        <begin position="1678"/>
        <end position="1843"/>
    </location>
</feature>
<feature type="domain" description="HECT" evidence="7">
    <location>
        <begin position="1492"/>
        <end position="1611"/>
    </location>
</feature>
<dbReference type="InterPro" id="IPR016181">
    <property type="entry name" value="Acyl_CoA_acyltransferase"/>
</dbReference>
<dbReference type="SUPFAM" id="SSF56204">
    <property type="entry name" value="Hect, E3 ligase catalytic domain"/>
    <property type="match status" value="1"/>
</dbReference>
<keyword evidence="2" id="KW-0863">Zinc-finger</keyword>
<protein>
    <recommendedName>
        <fullName evidence="11">B30.2/SPRY domain-containing protein</fullName>
    </recommendedName>
</protein>
<dbReference type="SUPFAM" id="SSF55729">
    <property type="entry name" value="Acyl-CoA N-acyltransferases (Nat)"/>
    <property type="match status" value="1"/>
</dbReference>
<dbReference type="PANTHER" id="PTHR13363">
    <property type="entry name" value="RING FINGER AND SRY DOMAIN-CONTAINING"/>
    <property type="match status" value="1"/>
</dbReference>
<evidence type="ECO:0000313" key="10">
    <source>
        <dbReference type="Proteomes" id="UP000285060"/>
    </source>
</evidence>
<keyword evidence="1" id="KW-0479">Metal-binding</keyword>